<dbReference type="GO" id="GO:0005737">
    <property type="term" value="C:cytoplasm"/>
    <property type="evidence" value="ECO:0007669"/>
    <property type="project" value="UniProtKB-SubCell"/>
</dbReference>
<dbReference type="InterPro" id="IPR001585">
    <property type="entry name" value="TAL/FSA"/>
</dbReference>
<evidence type="ECO:0000256" key="5">
    <source>
        <dbReference type="ARBA" id="ARBA00022490"/>
    </source>
</evidence>
<keyword evidence="6" id="KW-0808">Transferase</keyword>
<evidence type="ECO:0000256" key="2">
    <source>
        <dbReference type="ARBA" id="ARBA00004857"/>
    </source>
</evidence>
<keyword evidence="8" id="KW-0704">Schiff base</keyword>
<evidence type="ECO:0000256" key="4">
    <source>
        <dbReference type="ARBA" id="ARBA00013151"/>
    </source>
</evidence>
<dbReference type="NCBIfam" id="TIGR00875">
    <property type="entry name" value="fsa_talC_mipB"/>
    <property type="match status" value="1"/>
</dbReference>
<sequence>MKLWLDTANVDELRAASRFGVVSGVTTNPSLWAKAASGTDYREVVVEVCSIIDGPVSAECLAQDVEGLAKEARSIAAWHPNIVVKIPLDENGLEAIRRVSREGIKVNTTLIFQANQAMLAAEAGTTYVSPFVGRLDDIGQDGIAVVRDIVEIFDRYHLPTQVVAASLRHPLHVIQAAKAGAHIATMPYAVFQAMFKHPLTDVGMQKFLEDARKAAKVRP</sequence>
<evidence type="ECO:0000256" key="3">
    <source>
        <dbReference type="ARBA" id="ARBA00005740"/>
    </source>
</evidence>
<keyword evidence="5" id="KW-0963">Cytoplasm</keyword>
<dbReference type="InterPro" id="IPR004731">
    <property type="entry name" value="Transaldolase_3B/F6P_aldolase"/>
</dbReference>
<comment type="catalytic activity">
    <reaction evidence="9">
        <text>D-sedoheptulose 7-phosphate + D-glyceraldehyde 3-phosphate = D-erythrose 4-phosphate + beta-D-fructose 6-phosphate</text>
        <dbReference type="Rhea" id="RHEA:17053"/>
        <dbReference type="ChEBI" id="CHEBI:16897"/>
        <dbReference type="ChEBI" id="CHEBI:57483"/>
        <dbReference type="ChEBI" id="CHEBI:57634"/>
        <dbReference type="ChEBI" id="CHEBI:59776"/>
        <dbReference type="EC" id="2.2.1.2"/>
    </reaction>
</comment>
<dbReference type="InterPro" id="IPR013785">
    <property type="entry name" value="Aldolase_TIM"/>
</dbReference>
<dbReference type="PANTHER" id="PTHR10683">
    <property type="entry name" value="TRANSALDOLASE"/>
    <property type="match status" value="1"/>
</dbReference>
<dbReference type="FunFam" id="3.20.20.70:FF:000018">
    <property type="entry name" value="Probable transaldolase"/>
    <property type="match status" value="1"/>
</dbReference>
<dbReference type="HAMAP" id="MF_00494">
    <property type="entry name" value="Transaldolase_3b"/>
    <property type="match status" value="1"/>
</dbReference>
<dbReference type="EMBL" id="LAZR01021506">
    <property type="protein sequence ID" value="KKL85084.1"/>
    <property type="molecule type" value="Genomic_DNA"/>
</dbReference>
<dbReference type="Pfam" id="PF00923">
    <property type="entry name" value="TAL_FSA"/>
    <property type="match status" value="1"/>
</dbReference>
<evidence type="ECO:0000256" key="8">
    <source>
        <dbReference type="ARBA" id="ARBA00023270"/>
    </source>
</evidence>
<keyword evidence="7" id="KW-0570">Pentose shunt</keyword>
<dbReference type="GO" id="GO:0006098">
    <property type="term" value="P:pentose-phosphate shunt"/>
    <property type="evidence" value="ECO:0007669"/>
    <property type="project" value="UniProtKB-UniPathway"/>
</dbReference>
<dbReference type="GO" id="GO:0004801">
    <property type="term" value="F:transaldolase activity"/>
    <property type="evidence" value="ECO:0007669"/>
    <property type="project" value="UniProtKB-EC"/>
</dbReference>
<dbReference type="CDD" id="cd00956">
    <property type="entry name" value="Transaldolase_FSA"/>
    <property type="match status" value="1"/>
</dbReference>
<dbReference type="InterPro" id="IPR033919">
    <property type="entry name" value="TSA/FSA_arc/bac"/>
</dbReference>
<evidence type="ECO:0000256" key="6">
    <source>
        <dbReference type="ARBA" id="ARBA00022679"/>
    </source>
</evidence>
<protein>
    <recommendedName>
        <fullName evidence="4">transaldolase</fullName>
        <ecNumber evidence="4">2.2.1.2</ecNumber>
    </recommendedName>
</protein>
<evidence type="ECO:0000256" key="9">
    <source>
        <dbReference type="ARBA" id="ARBA00048810"/>
    </source>
</evidence>
<dbReference type="PANTHER" id="PTHR10683:SF36">
    <property type="entry name" value="TRANSALDOLASE"/>
    <property type="match status" value="1"/>
</dbReference>
<proteinExistence type="inferred from homology"/>
<dbReference type="SUPFAM" id="SSF51569">
    <property type="entry name" value="Aldolase"/>
    <property type="match status" value="1"/>
</dbReference>
<evidence type="ECO:0000313" key="10">
    <source>
        <dbReference type="EMBL" id="KKL85084.1"/>
    </source>
</evidence>
<organism evidence="10">
    <name type="scientific">marine sediment metagenome</name>
    <dbReference type="NCBI Taxonomy" id="412755"/>
    <lineage>
        <taxon>unclassified sequences</taxon>
        <taxon>metagenomes</taxon>
        <taxon>ecological metagenomes</taxon>
    </lineage>
</organism>
<comment type="pathway">
    <text evidence="2">Carbohydrate degradation; pentose phosphate pathway; D-glyceraldehyde 3-phosphate and beta-D-fructose 6-phosphate from D-ribose 5-phosphate and D-xylulose 5-phosphate (non-oxidative stage): step 2/3.</text>
</comment>
<reference evidence="10" key="1">
    <citation type="journal article" date="2015" name="Nature">
        <title>Complex archaea that bridge the gap between prokaryotes and eukaryotes.</title>
        <authorList>
            <person name="Spang A."/>
            <person name="Saw J.H."/>
            <person name="Jorgensen S.L."/>
            <person name="Zaremba-Niedzwiedzka K."/>
            <person name="Martijn J."/>
            <person name="Lind A.E."/>
            <person name="van Eijk R."/>
            <person name="Schleper C."/>
            <person name="Guy L."/>
            <person name="Ettema T.J."/>
        </authorList>
    </citation>
    <scope>NUCLEOTIDE SEQUENCE</scope>
</reference>
<accession>A0A0F9FFB3</accession>
<dbReference type="Gene3D" id="3.20.20.70">
    <property type="entry name" value="Aldolase class I"/>
    <property type="match status" value="1"/>
</dbReference>
<gene>
    <name evidence="10" type="ORF">LCGC14_1958270</name>
</gene>
<evidence type="ECO:0000256" key="1">
    <source>
        <dbReference type="ARBA" id="ARBA00004496"/>
    </source>
</evidence>
<evidence type="ECO:0000256" key="7">
    <source>
        <dbReference type="ARBA" id="ARBA00023126"/>
    </source>
</evidence>
<comment type="similarity">
    <text evidence="3">Belongs to the transaldolase family. Type 3B subfamily.</text>
</comment>
<dbReference type="UniPathway" id="UPA00115">
    <property type="reaction ID" value="UER00414"/>
</dbReference>
<dbReference type="EC" id="2.2.1.2" evidence="4"/>
<dbReference type="GO" id="GO:0016832">
    <property type="term" value="F:aldehyde-lyase activity"/>
    <property type="evidence" value="ECO:0007669"/>
    <property type="project" value="InterPro"/>
</dbReference>
<dbReference type="GO" id="GO:0005975">
    <property type="term" value="P:carbohydrate metabolic process"/>
    <property type="evidence" value="ECO:0007669"/>
    <property type="project" value="InterPro"/>
</dbReference>
<name>A0A0F9FFB3_9ZZZZ</name>
<dbReference type="InterPro" id="IPR022999">
    <property type="entry name" value="Transaldolase_3B"/>
</dbReference>
<comment type="subcellular location">
    <subcellularLocation>
        <location evidence="1">Cytoplasm</location>
    </subcellularLocation>
</comment>
<dbReference type="AlphaFoldDB" id="A0A0F9FFB3"/>
<comment type="caution">
    <text evidence="10">The sequence shown here is derived from an EMBL/GenBank/DDBJ whole genome shotgun (WGS) entry which is preliminary data.</text>
</comment>